<dbReference type="Proteomes" id="UP001149163">
    <property type="component" value="Unassembled WGS sequence"/>
</dbReference>
<dbReference type="SUPFAM" id="SSF52949">
    <property type="entry name" value="Macro domain-like"/>
    <property type="match status" value="1"/>
</dbReference>
<dbReference type="AlphaFoldDB" id="A0A9W9I6G4"/>
<evidence type="ECO:0000256" key="5">
    <source>
        <dbReference type="ARBA" id="ARBA00022912"/>
    </source>
</evidence>
<dbReference type="InterPro" id="IPR002589">
    <property type="entry name" value="Macro_dom"/>
</dbReference>
<evidence type="ECO:0000313" key="9">
    <source>
        <dbReference type="Proteomes" id="UP001149163"/>
    </source>
</evidence>
<reference evidence="8" key="2">
    <citation type="journal article" date="2023" name="IMA Fungus">
        <title>Comparative genomic study of the Penicillium genus elucidates a diverse pangenome and 15 lateral gene transfer events.</title>
        <authorList>
            <person name="Petersen C."/>
            <person name="Sorensen T."/>
            <person name="Nielsen M.R."/>
            <person name="Sondergaard T.E."/>
            <person name="Sorensen J.L."/>
            <person name="Fitzpatrick D.A."/>
            <person name="Frisvad J.C."/>
            <person name="Nielsen K.L."/>
        </authorList>
    </citation>
    <scope>NUCLEOTIDE SEQUENCE</scope>
    <source>
        <strain evidence="8">IBT 26290</strain>
    </source>
</reference>
<evidence type="ECO:0000313" key="8">
    <source>
        <dbReference type="EMBL" id="KAJ5167480.1"/>
    </source>
</evidence>
<feature type="domain" description="Macro" evidence="7">
    <location>
        <begin position="1"/>
        <end position="198"/>
    </location>
</feature>
<proteinExistence type="inferred from homology"/>
<dbReference type="InterPro" id="IPR050892">
    <property type="entry name" value="ADP-ribose_metab_enzymes"/>
</dbReference>
<evidence type="ECO:0000259" key="7">
    <source>
        <dbReference type="PROSITE" id="PS51154"/>
    </source>
</evidence>
<organism evidence="8 9">
    <name type="scientific">Penicillium canariense</name>
    <dbReference type="NCBI Taxonomy" id="189055"/>
    <lineage>
        <taxon>Eukaryota</taxon>
        <taxon>Fungi</taxon>
        <taxon>Dikarya</taxon>
        <taxon>Ascomycota</taxon>
        <taxon>Pezizomycotina</taxon>
        <taxon>Eurotiomycetes</taxon>
        <taxon>Eurotiomycetidae</taxon>
        <taxon>Eurotiales</taxon>
        <taxon>Aspergillaceae</taxon>
        <taxon>Penicillium</taxon>
    </lineage>
</organism>
<keyword evidence="5" id="KW-0378">Hydrolase</keyword>
<dbReference type="PANTHER" id="PTHR12521:SF0">
    <property type="entry name" value="ADP-RIBOSE GLYCOHYDROLASE OARD1"/>
    <property type="match status" value="1"/>
</dbReference>
<dbReference type="EMBL" id="JAPQKN010000003">
    <property type="protein sequence ID" value="KAJ5167480.1"/>
    <property type="molecule type" value="Genomic_DNA"/>
</dbReference>
<accession>A0A9W9I6G4</accession>
<dbReference type="GeneID" id="81427562"/>
<sequence>MPGADTSTVNEIPGDLFDAPEGSGLIHACNTQGNWGAGIARAFKQRYPAAFQYYRDHCLQFVRSRATHDIIDLQDPNESTVSVRLPVGTTLIIPPQPADIRSGQKKQWVICLFTSQGFGRRVDSPDLITNCTYSALKDLKDQIARLRQQLWVPMPDELYSCRFNSGLFAVPWEQTRQLVEDVGLPMTVVYPPEEFEAE</sequence>
<evidence type="ECO:0000256" key="6">
    <source>
        <dbReference type="ARBA" id="ARBA00034427"/>
    </source>
</evidence>
<protein>
    <recommendedName>
        <fullName evidence="4">ADP-ribose 1''-phosphate phosphatase</fullName>
        <ecNumber evidence="3">3.1.3.84</ecNumber>
    </recommendedName>
</protein>
<evidence type="ECO:0000256" key="1">
    <source>
        <dbReference type="ARBA" id="ARBA00002432"/>
    </source>
</evidence>
<comment type="catalytic activity">
    <reaction evidence="6">
        <text>ADP-alpha-D-ribose 1''-phosphate + H2O = ADP-D-ribose + phosphate</text>
        <dbReference type="Rhea" id="RHEA:25029"/>
        <dbReference type="ChEBI" id="CHEBI:15377"/>
        <dbReference type="ChEBI" id="CHEBI:43474"/>
        <dbReference type="ChEBI" id="CHEBI:57967"/>
        <dbReference type="ChEBI" id="CHEBI:58753"/>
        <dbReference type="EC" id="3.1.3.84"/>
    </reaction>
</comment>
<comment type="similarity">
    <text evidence="2">Belongs to the POA1 family.</text>
</comment>
<dbReference type="OrthoDB" id="2155246at2759"/>
<keyword evidence="5" id="KW-0904">Protein phosphatase</keyword>
<name>A0A9W9I6G4_9EURO</name>
<keyword evidence="9" id="KW-1185">Reference proteome</keyword>
<gene>
    <name evidence="8" type="ORF">N7482_006261</name>
</gene>
<dbReference type="GO" id="GO:0004721">
    <property type="term" value="F:phosphoprotein phosphatase activity"/>
    <property type="evidence" value="ECO:0007669"/>
    <property type="project" value="UniProtKB-KW"/>
</dbReference>
<dbReference type="PROSITE" id="PS51154">
    <property type="entry name" value="MACRO"/>
    <property type="match status" value="1"/>
</dbReference>
<dbReference type="Gene3D" id="3.40.220.10">
    <property type="entry name" value="Leucine Aminopeptidase, subunit E, domain 1"/>
    <property type="match status" value="1"/>
</dbReference>
<evidence type="ECO:0000256" key="4">
    <source>
        <dbReference type="ARBA" id="ARBA00019744"/>
    </source>
</evidence>
<comment type="caution">
    <text evidence="8">The sequence shown here is derived from an EMBL/GenBank/DDBJ whole genome shotgun (WGS) entry which is preliminary data.</text>
</comment>
<dbReference type="RefSeq" id="XP_056543941.1">
    <property type="nucleotide sequence ID" value="XM_056688386.1"/>
</dbReference>
<evidence type="ECO:0000256" key="2">
    <source>
        <dbReference type="ARBA" id="ARBA00006575"/>
    </source>
</evidence>
<comment type="function">
    <text evidence="1">Highly specific phosphatase involved in the metabolism of ADP-ribose 1''-phosphate (Appr1p) which is produced as a consequence of tRNA splicing.</text>
</comment>
<dbReference type="EC" id="3.1.3.84" evidence="3"/>
<dbReference type="InterPro" id="IPR043472">
    <property type="entry name" value="Macro_dom-like"/>
</dbReference>
<dbReference type="PANTHER" id="PTHR12521">
    <property type="entry name" value="PROTEIN C6ORF130"/>
    <property type="match status" value="1"/>
</dbReference>
<evidence type="ECO:0000256" key="3">
    <source>
        <dbReference type="ARBA" id="ARBA00012983"/>
    </source>
</evidence>
<reference evidence="8" key="1">
    <citation type="submission" date="2022-11" db="EMBL/GenBank/DDBJ databases">
        <authorList>
            <person name="Petersen C."/>
        </authorList>
    </citation>
    <scope>NUCLEOTIDE SEQUENCE</scope>
    <source>
        <strain evidence="8">IBT 26290</strain>
    </source>
</reference>
<dbReference type="GO" id="GO:0140291">
    <property type="term" value="P:peptidyl-glutamate ADP-deribosylation"/>
    <property type="evidence" value="ECO:0007669"/>
    <property type="project" value="TreeGrafter"/>
</dbReference>